<organism evidence="2 3">
    <name type="scientific">Escallonia herrerae</name>
    <dbReference type="NCBI Taxonomy" id="1293975"/>
    <lineage>
        <taxon>Eukaryota</taxon>
        <taxon>Viridiplantae</taxon>
        <taxon>Streptophyta</taxon>
        <taxon>Embryophyta</taxon>
        <taxon>Tracheophyta</taxon>
        <taxon>Spermatophyta</taxon>
        <taxon>Magnoliopsida</taxon>
        <taxon>eudicotyledons</taxon>
        <taxon>Gunneridae</taxon>
        <taxon>Pentapetalae</taxon>
        <taxon>asterids</taxon>
        <taxon>campanulids</taxon>
        <taxon>Escalloniales</taxon>
        <taxon>Escalloniaceae</taxon>
        <taxon>Escallonia</taxon>
    </lineage>
</organism>
<comment type="caution">
    <text evidence="2">The sequence shown here is derived from an EMBL/GenBank/DDBJ whole genome shotgun (WGS) entry which is preliminary data.</text>
</comment>
<evidence type="ECO:0000313" key="3">
    <source>
        <dbReference type="Proteomes" id="UP001188597"/>
    </source>
</evidence>
<gene>
    <name evidence="2" type="ORF">RJ639_047451</name>
</gene>
<reference evidence="2" key="1">
    <citation type="submission" date="2022-12" db="EMBL/GenBank/DDBJ databases">
        <title>Draft genome assemblies for two species of Escallonia (Escalloniales).</title>
        <authorList>
            <person name="Chanderbali A."/>
            <person name="Dervinis C."/>
            <person name="Anghel I."/>
            <person name="Soltis D."/>
            <person name="Soltis P."/>
            <person name="Zapata F."/>
        </authorList>
    </citation>
    <scope>NUCLEOTIDE SEQUENCE</scope>
    <source>
        <strain evidence="2">UCBG64.0493</strain>
        <tissue evidence="2">Leaf</tissue>
    </source>
</reference>
<accession>A0AA88W754</accession>
<keyword evidence="3" id="KW-1185">Reference proteome</keyword>
<proteinExistence type="predicted"/>
<protein>
    <recommendedName>
        <fullName evidence="4">Secreted protein</fullName>
    </recommendedName>
</protein>
<evidence type="ECO:0000313" key="2">
    <source>
        <dbReference type="EMBL" id="KAK3020539.1"/>
    </source>
</evidence>
<dbReference type="EMBL" id="JAVXUP010000808">
    <property type="protein sequence ID" value="KAK3020539.1"/>
    <property type="molecule type" value="Genomic_DNA"/>
</dbReference>
<name>A0AA88W754_9ASTE</name>
<dbReference type="Proteomes" id="UP001188597">
    <property type="component" value="Unassembled WGS sequence"/>
</dbReference>
<dbReference type="AlphaFoldDB" id="A0AA88W754"/>
<feature type="signal peptide" evidence="1">
    <location>
        <begin position="1"/>
        <end position="25"/>
    </location>
</feature>
<feature type="chain" id="PRO_5041738789" description="Secreted protein" evidence="1">
    <location>
        <begin position="26"/>
        <end position="145"/>
    </location>
</feature>
<sequence>MVHTTVLPVSTVFLTVLITIAAALASSPEVGSSMNIMEGFATSSTAMVSRLRCSVERPFTPGNPTSESLNVTVSLQGNNSSSVIRAPCDPTSRPFFKRAKVGSFSKEAHFRASSSSSSREDLEKTSAPLFLHIEELFVLVLLPAL</sequence>
<keyword evidence="1" id="KW-0732">Signal</keyword>
<evidence type="ECO:0000256" key="1">
    <source>
        <dbReference type="SAM" id="SignalP"/>
    </source>
</evidence>
<evidence type="ECO:0008006" key="4">
    <source>
        <dbReference type="Google" id="ProtNLM"/>
    </source>
</evidence>